<evidence type="ECO:0000313" key="1">
    <source>
        <dbReference type="EMBL" id="ALI54784.1"/>
    </source>
</evidence>
<dbReference type="EMBL" id="CP012023">
    <property type="protein sequence ID" value="ALI54784.1"/>
    <property type="molecule type" value="Genomic_DNA"/>
</dbReference>
<organism evidence="1 2">
    <name type="scientific">Celeribacter marinus</name>
    <dbReference type="NCBI Taxonomy" id="1397108"/>
    <lineage>
        <taxon>Bacteria</taxon>
        <taxon>Pseudomonadati</taxon>
        <taxon>Pseudomonadota</taxon>
        <taxon>Alphaproteobacteria</taxon>
        <taxon>Rhodobacterales</taxon>
        <taxon>Roseobacteraceae</taxon>
        <taxon>Celeribacter</taxon>
    </lineage>
</organism>
<keyword evidence="2" id="KW-1185">Reference proteome</keyword>
<dbReference type="Proteomes" id="UP000064920">
    <property type="component" value="Chromosome"/>
</dbReference>
<reference evidence="1 2" key="1">
    <citation type="submission" date="2015-05" db="EMBL/GenBank/DDBJ databases">
        <authorList>
            <person name="Wang D.B."/>
            <person name="Wang M."/>
        </authorList>
    </citation>
    <scope>NUCLEOTIDE SEQUENCE [LARGE SCALE GENOMIC DNA]</scope>
    <source>
        <strain evidence="1 2">IMCC 12053</strain>
    </source>
</reference>
<accession>A0A0P0A8K0</accession>
<dbReference type="KEGG" id="cmar:IMCC12053_836"/>
<protein>
    <submittedName>
        <fullName evidence="1">Uncharacterized protein</fullName>
    </submittedName>
</protein>
<evidence type="ECO:0000313" key="2">
    <source>
        <dbReference type="Proteomes" id="UP000064920"/>
    </source>
</evidence>
<gene>
    <name evidence="1" type="ORF">IMCC12053_836</name>
</gene>
<dbReference type="AlphaFoldDB" id="A0A0P0A8K0"/>
<name>A0A0P0A8K0_9RHOB</name>
<sequence>MGIGAWDFMVRMGFHGTFGILWARGDFLGQESALSIPFRITFLWITRWKLVDEPVF</sequence>
<dbReference type="PATRIC" id="fig|1397108.4.peg.863"/>
<proteinExistence type="predicted"/>